<reference evidence="3 4" key="1">
    <citation type="submission" date="2019-06" db="EMBL/GenBank/DDBJ databases">
        <title>Whole genome shotgun sequence of Glutamicibacter uratoxydans NBRC 15515.</title>
        <authorList>
            <person name="Hosoyama A."/>
            <person name="Uohara A."/>
            <person name="Ohji S."/>
            <person name="Ichikawa N."/>
        </authorList>
    </citation>
    <scope>NUCLEOTIDE SEQUENCE [LARGE SCALE GENOMIC DNA]</scope>
    <source>
        <strain evidence="3 4">NBRC 15515</strain>
    </source>
</reference>
<evidence type="ECO:0000313" key="4">
    <source>
        <dbReference type="Proteomes" id="UP000316612"/>
    </source>
</evidence>
<dbReference type="Pfam" id="PF00005">
    <property type="entry name" value="ABC_tran"/>
    <property type="match status" value="1"/>
</dbReference>
<feature type="compositionally biased region" description="Acidic residues" evidence="1">
    <location>
        <begin position="210"/>
        <end position="220"/>
    </location>
</feature>
<feature type="compositionally biased region" description="Low complexity" evidence="1">
    <location>
        <begin position="269"/>
        <end position="299"/>
    </location>
</feature>
<dbReference type="InterPro" id="IPR027417">
    <property type="entry name" value="P-loop_NTPase"/>
</dbReference>
<evidence type="ECO:0000259" key="2">
    <source>
        <dbReference type="Pfam" id="PF00005"/>
    </source>
</evidence>
<dbReference type="Proteomes" id="UP000316612">
    <property type="component" value="Unassembled WGS sequence"/>
</dbReference>
<dbReference type="OrthoDB" id="3775353at2"/>
<accession>A0A4Y4DS56</accession>
<dbReference type="GO" id="GO:0016887">
    <property type="term" value="F:ATP hydrolysis activity"/>
    <property type="evidence" value="ECO:0007669"/>
    <property type="project" value="InterPro"/>
</dbReference>
<gene>
    <name evidence="3" type="ORF">AUR04nite_17300</name>
</gene>
<dbReference type="InterPro" id="IPR003439">
    <property type="entry name" value="ABC_transporter-like_ATP-bd"/>
</dbReference>
<dbReference type="SUPFAM" id="SSF52540">
    <property type="entry name" value="P-loop containing nucleoside triphosphate hydrolases"/>
    <property type="match status" value="1"/>
</dbReference>
<feature type="region of interest" description="Disordered" evidence="1">
    <location>
        <begin position="209"/>
        <end position="356"/>
    </location>
</feature>
<dbReference type="AlphaFoldDB" id="A0A4Y4DS56"/>
<protein>
    <recommendedName>
        <fullName evidence="2">ABC transporter domain-containing protein</fullName>
    </recommendedName>
</protein>
<feature type="compositionally biased region" description="Low complexity" evidence="1">
    <location>
        <begin position="249"/>
        <end position="258"/>
    </location>
</feature>
<comment type="caution">
    <text evidence="3">The sequence shown here is derived from an EMBL/GenBank/DDBJ whole genome shotgun (WGS) entry which is preliminary data.</text>
</comment>
<feature type="domain" description="ABC transporter" evidence="2">
    <location>
        <begin position="20"/>
        <end position="114"/>
    </location>
</feature>
<dbReference type="RefSeq" id="WP_141364027.1">
    <property type="nucleotide sequence ID" value="NZ_BAAAJL010000011.1"/>
</dbReference>
<evidence type="ECO:0000313" key="3">
    <source>
        <dbReference type="EMBL" id="GED06198.1"/>
    </source>
</evidence>
<feature type="compositionally biased region" description="Acidic residues" evidence="1">
    <location>
        <begin position="259"/>
        <end position="268"/>
    </location>
</feature>
<organism evidence="3 4">
    <name type="scientific">Glutamicibacter uratoxydans</name>
    <name type="common">Arthrobacter uratoxydans</name>
    <dbReference type="NCBI Taxonomy" id="43667"/>
    <lineage>
        <taxon>Bacteria</taxon>
        <taxon>Bacillati</taxon>
        <taxon>Actinomycetota</taxon>
        <taxon>Actinomycetes</taxon>
        <taxon>Micrococcales</taxon>
        <taxon>Micrococcaceae</taxon>
        <taxon>Glutamicibacter</taxon>
    </lineage>
</organism>
<name>A0A4Y4DS56_GLUUR</name>
<evidence type="ECO:0000256" key="1">
    <source>
        <dbReference type="SAM" id="MobiDB-lite"/>
    </source>
</evidence>
<proteinExistence type="predicted"/>
<dbReference type="Gene3D" id="3.40.50.300">
    <property type="entry name" value="P-loop containing nucleotide triphosphate hydrolases"/>
    <property type="match status" value="1"/>
</dbReference>
<dbReference type="EMBL" id="BJNY01000009">
    <property type="protein sequence ID" value="GED06198.1"/>
    <property type="molecule type" value="Genomic_DNA"/>
</dbReference>
<sequence length="356" mass="38054">MLVADSISFQGRHSELVPPTSLSVAPGEMLLIVGEPQIGRTAMALMLSGRMKPKSGTVTWNGHSSMGRLRKVSAVVDSPNINEPEAHLKIRDIVSEDLSLIPSPPWRKPNPKKWMQDHGFSDIAHEWTDAVEPVRMTEMLTQLAAENRQTKLLVVDSPDRHQEDDEGWLRNLERFALDERQFAVIALVGRPPAEWEGPIMYLGEQAQATELDEQQPEEEPQTTSQPALPLAEETAQAPAQESAADIGNQDAEQPAAAEPLEEQLDADPQEPAVQAPAAQAPAASADEAPESEAPAAPEAKPGPVPAASPGAETQTSPEAQADAGLQAEPAADETAGKDAGTQAASTETADRSEPKD</sequence>
<dbReference type="GO" id="GO:0005524">
    <property type="term" value="F:ATP binding"/>
    <property type="evidence" value="ECO:0007669"/>
    <property type="project" value="InterPro"/>
</dbReference>
<keyword evidence="4" id="KW-1185">Reference proteome</keyword>